<dbReference type="OrthoDB" id="1930760at2759"/>
<protein>
    <recommendedName>
        <fullName evidence="6">DSBA-like thioredoxin domain-containing protein</fullName>
    </recommendedName>
</protein>
<evidence type="ECO:0000313" key="5">
    <source>
        <dbReference type="Proteomes" id="UP000717328"/>
    </source>
</evidence>
<dbReference type="Proteomes" id="UP000717328">
    <property type="component" value="Unassembled WGS sequence"/>
</dbReference>
<dbReference type="Pfam" id="PF10277">
    <property type="entry name" value="Frag1"/>
    <property type="match status" value="1"/>
</dbReference>
<sequence>MPFRLISNVCLPGGKVDKSTFYRNRFGDDKFTNFENAIAKWAKEKGGQSLQLPILCGIFKANLEDGKDIADLDVLADIAEGAGMMSKAEARKFLESDELEKEVDAMCDKARTIGITGVPMTIIDQKWAVSGGQSSDVYIQIFKKLAAAGISPSGVYSAPSPMSAPVMETGVGLSAIFTVIEFRWISKDFRDVRKLKIAYIAKAIIATILILLAIAFAVALFRNNNVGAVLEWTIAFGFTFYLLTFFYDLRQARGVRKGKYSRKKILEENFVTQPAV</sequence>
<dbReference type="InterPro" id="IPR036249">
    <property type="entry name" value="Thioredoxin-like_sf"/>
</dbReference>
<evidence type="ECO:0000313" key="4">
    <source>
        <dbReference type="EMBL" id="KAG5652768.1"/>
    </source>
</evidence>
<dbReference type="InterPro" id="IPR001853">
    <property type="entry name" value="DSBA-like_thioredoxin_dom"/>
</dbReference>
<proteinExistence type="predicted"/>
<feature type="domain" description="DSBA-like thioredoxin" evidence="2">
    <location>
        <begin position="38"/>
        <end position="137"/>
    </location>
</feature>
<name>A0A9P7KJL0_9AGAR</name>
<comment type="caution">
    <text evidence="4">The sequence shown here is derived from an EMBL/GenBank/DDBJ whole genome shotgun (WGS) entry which is preliminary data.</text>
</comment>
<accession>A0A9P7KJL0</accession>
<reference evidence="4" key="1">
    <citation type="submission" date="2021-02" db="EMBL/GenBank/DDBJ databases">
        <authorList>
            <person name="Nieuwenhuis M."/>
            <person name="Van De Peppel L.J.J."/>
        </authorList>
    </citation>
    <scope>NUCLEOTIDE SEQUENCE</scope>
    <source>
        <strain evidence="4">D49</strain>
    </source>
</reference>
<feature type="transmembrane region" description="Helical" evidence="1">
    <location>
        <begin position="166"/>
        <end position="185"/>
    </location>
</feature>
<dbReference type="EMBL" id="JABCKI010000099">
    <property type="protein sequence ID" value="KAG5652768.1"/>
    <property type="molecule type" value="Genomic_DNA"/>
</dbReference>
<feature type="transmembrane region" description="Helical" evidence="1">
    <location>
        <begin position="227"/>
        <end position="247"/>
    </location>
</feature>
<keyword evidence="5" id="KW-1185">Reference proteome</keyword>
<evidence type="ECO:0000259" key="3">
    <source>
        <dbReference type="Pfam" id="PF10277"/>
    </source>
</evidence>
<feature type="transmembrane region" description="Helical" evidence="1">
    <location>
        <begin position="197"/>
        <end position="221"/>
    </location>
</feature>
<evidence type="ECO:0000259" key="2">
    <source>
        <dbReference type="Pfam" id="PF01323"/>
    </source>
</evidence>
<reference evidence="4" key="2">
    <citation type="submission" date="2021-10" db="EMBL/GenBank/DDBJ databases">
        <title>Phylogenomics reveals ancestral predisposition of the termite-cultivated fungus Termitomyces towards a domesticated lifestyle.</title>
        <authorList>
            <person name="Auxier B."/>
            <person name="Grum-Grzhimaylo A."/>
            <person name="Cardenas M.E."/>
            <person name="Lodge J.D."/>
            <person name="Laessoe T."/>
            <person name="Pedersen O."/>
            <person name="Smith M.E."/>
            <person name="Kuyper T.W."/>
            <person name="Franco-Molano E.A."/>
            <person name="Baroni T.J."/>
            <person name="Aanen D.K."/>
        </authorList>
    </citation>
    <scope>NUCLEOTIDE SEQUENCE</scope>
    <source>
        <strain evidence="4">D49</strain>
    </source>
</reference>
<feature type="domain" description="CWH43-like N-terminal" evidence="3">
    <location>
        <begin position="172"/>
        <end position="251"/>
    </location>
</feature>
<dbReference type="AlphaFoldDB" id="A0A9P7KJL0"/>
<dbReference type="InterPro" id="IPR019402">
    <property type="entry name" value="CWH43_N"/>
</dbReference>
<keyword evidence="1" id="KW-1133">Transmembrane helix</keyword>
<keyword evidence="1" id="KW-0812">Transmembrane</keyword>
<gene>
    <name evidence="4" type="ORF">H0H81_003706</name>
</gene>
<keyword evidence="1" id="KW-0472">Membrane</keyword>
<dbReference type="GO" id="GO:0016491">
    <property type="term" value="F:oxidoreductase activity"/>
    <property type="evidence" value="ECO:0007669"/>
    <property type="project" value="InterPro"/>
</dbReference>
<dbReference type="PANTHER" id="PTHR13887">
    <property type="entry name" value="GLUTATHIONE S-TRANSFERASE KAPPA"/>
    <property type="match status" value="1"/>
</dbReference>
<evidence type="ECO:0000256" key="1">
    <source>
        <dbReference type="SAM" id="Phobius"/>
    </source>
</evidence>
<dbReference type="PANTHER" id="PTHR13887:SF41">
    <property type="entry name" value="THIOREDOXIN SUPERFAMILY PROTEIN"/>
    <property type="match status" value="1"/>
</dbReference>
<dbReference type="Pfam" id="PF01323">
    <property type="entry name" value="DSBA"/>
    <property type="match status" value="1"/>
</dbReference>
<dbReference type="SUPFAM" id="SSF52833">
    <property type="entry name" value="Thioredoxin-like"/>
    <property type="match status" value="1"/>
</dbReference>
<organism evidence="4 5">
    <name type="scientific">Sphagnurus paluster</name>
    <dbReference type="NCBI Taxonomy" id="117069"/>
    <lineage>
        <taxon>Eukaryota</taxon>
        <taxon>Fungi</taxon>
        <taxon>Dikarya</taxon>
        <taxon>Basidiomycota</taxon>
        <taxon>Agaricomycotina</taxon>
        <taxon>Agaricomycetes</taxon>
        <taxon>Agaricomycetidae</taxon>
        <taxon>Agaricales</taxon>
        <taxon>Tricholomatineae</taxon>
        <taxon>Lyophyllaceae</taxon>
        <taxon>Sphagnurus</taxon>
    </lineage>
</organism>
<dbReference type="Gene3D" id="3.40.30.10">
    <property type="entry name" value="Glutaredoxin"/>
    <property type="match status" value="1"/>
</dbReference>
<evidence type="ECO:0008006" key="6">
    <source>
        <dbReference type="Google" id="ProtNLM"/>
    </source>
</evidence>